<keyword evidence="14" id="KW-1185">Reference proteome</keyword>
<dbReference type="GO" id="GO:0005891">
    <property type="term" value="C:voltage-gated calcium channel complex"/>
    <property type="evidence" value="ECO:0007669"/>
    <property type="project" value="TreeGrafter"/>
</dbReference>
<dbReference type="InterPro" id="IPR050599">
    <property type="entry name" value="VDCC_alpha-1_subunit"/>
</dbReference>
<dbReference type="Gene3D" id="1.10.287.70">
    <property type="match status" value="1"/>
</dbReference>
<dbReference type="Proteomes" id="UP000248924">
    <property type="component" value="Unassembled WGS sequence"/>
</dbReference>
<gene>
    <name evidence="13" type="ORF">C1I95_25195</name>
</gene>
<evidence type="ECO:0000256" key="9">
    <source>
        <dbReference type="ARBA" id="ARBA00023180"/>
    </source>
</evidence>
<keyword evidence="6 11" id="KW-1133">Transmembrane helix</keyword>
<proteinExistence type="predicted"/>
<organism evidence="13 14">
    <name type="scientific">Micromonospora craterilacus</name>
    <dbReference type="NCBI Taxonomy" id="1655439"/>
    <lineage>
        <taxon>Bacteria</taxon>
        <taxon>Bacillati</taxon>
        <taxon>Actinomycetota</taxon>
        <taxon>Actinomycetes</taxon>
        <taxon>Micromonosporales</taxon>
        <taxon>Micromonosporaceae</taxon>
        <taxon>Micromonospora</taxon>
    </lineage>
</organism>
<sequence>MSSAWEAVPSVTNVTRGLLGQILLTAFVVEVLLRLYISRVAYLWDPWNCFDLLVIGAALLPGAAVFSVLRALRPIRMIRLTRGGPRPIPGVVTVTGMLVLVTYLAGVIATDLFRALAPQHFGHLGRSLWTLFQVTTGDNWAEIADAVMAERPAAWVFFLVYIVITTYVLLGLLLAVVVKGMAEFFSDQNAEASHAPEPAQTDPTSAHQDTALAQQLAALHDEVRTLRLLLDRDIPKPARAIDDLEST</sequence>
<dbReference type="EMBL" id="POTY01000199">
    <property type="protein sequence ID" value="PZG12729.1"/>
    <property type="molecule type" value="Genomic_DNA"/>
</dbReference>
<dbReference type="InterPro" id="IPR027359">
    <property type="entry name" value="Volt_channel_dom_sf"/>
</dbReference>
<evidence type="ECO:0000256" key="8">
    <source>
        <dbReference type="ARBA" id="ARBA00023136"/>
    </source>
</evidence>
<name>A0A2W2E7R8_9ACTN</name>
<evidence type="ECO:0000256" key="7">
    <source>
        <dbReference type="ARBA" id="ARBA00023065"/>
    </source>
</evidence>
<accession>A0A2W2E7R8</accession>
<keyword evidence="4" id="KW-0106">Calcium</keyword>
<dbReference type="SUPFAM" id="SSF81324">
    <property type="entry name" value="Voltage-gated potassium channels"/>
    <property type="match status" value="1"/>
</dbReference>
<feature type="transmembrane region" description="Helical" evidence="11">
    <location>
        <begin position="155"/>
        <end position="178"/>
    </location>
</feature>
<dbReference type="Pfam" id="PF00520">
    <property type="entry name" value="Ion_trans"/>
    <property type="match status" value="1"/>
</dbReference>
<keyword evidence="10" id="KW-0407">Ion channel</keyword>
<evidence type="ECO:0000256" key="10">
    <source>
        <dbReference type="ARBA" id="ARBA00023303"/>
    </source>
</evidence>
<reference evidence="13 14" key="1">
    <citation type="submission" date="2018-01" db="EMBL/GenBank/DDBJ databases">
        <title>Draft genome sequence of Jishengella sp. NA12.</title>
        <authorList>
            <person name="Sahin N."/>
            <person name="Ay H."/>
            <person name="Saygin H."/>
        </authorList>
    </citation>
    <scope>NUCLEOTIDE SEQUENCE [LARGE SCALE GENOMIC DNA]</scope>
    <source>
        <strain evidence="13 14">NA12</strain>
    </source>
</reference>
<dbReference type="GO" id="GO:0098703">
    <property type="term" value="P:calcium ion import across plasma membrane"/>
    <property type="evidence" value="ECO:0007669"/>
    <property type="project" value="TreeGrafter"/>
</dbReference>
<keyword evidence="5" id="KW-0851">Voltage-gated channel</keyword>
<keyword evidence="8 11" id="KW-0472">Membrane</keyword>
<keyword evidence="2" id="KW-0813">Transport</keyword>
<evidence type="ECO:0000259" key="12">
    <source>
        <dbReference type="Pfam" id="PF00520"/>
    </source>
</evidence>
<dbReference type="PANTHER" id="PTHR45628">
    <property type="entry name" value="VOLTAGE-DEPENDENT CALCIUM CHANNEL TYPE A SUBUNIT ALPHA-1"/>
    <property type="match status" value="1"/>
</dbReference>
<evidence type="ECO:0000256" key="2">
    <source>
        <dbReference type="ARBA" id="ARBA00022448"/>
    </source>
</evidence>
<evidence type="ECO:0000313" key="13">
    <source>
        <dbReference type="EMBL" id="PZG12729.1"/>
    </source>
</evidence>
<comment type="subcellular location">
    <subcellularLocation>
        <location evidence="1">Membrane</location>
        <topology evidence="1">Multi-pass membrane protein</topology>
    </subcellularLocation>
</comment>
<dbReference type="AlphaFoldDB" id="A0A2W2E7R8"/>
<protein>
    <submittedName>
        <fullName evidence="13">Ion transporter</fullName>
    </submittedName>
</protein>
<feature type="transmembrane region" description="Helical" evidence="11">
    <location>
        <begin position="22"/>
        <end position="44"/>
    </location>
</feature>
<keyword evidence="3 11" id="KW-0812">Transmembrane</keyword>
<feature type="transmembrane region" description="Helical" evidence="11">
    <location>
        <begin position="90"/>
        <end position="109"/>
    </location>
</feature>
<keyword evidence="9" id="KW-0325">Glycoprotein</keyword>
<evidence type="ECO:0000256" key="4">
    <source>
        <dbReference type="ARBA" id="ARBA00022837"/>
    </source>
</evidence>
<dbReference type="GO" id="GO:0008331">
    <property type="term" value="F:high voltage-gated calcium channel activity"/>
    <property type="evidence" value="ECO:0007669"/>
    <property type="project" value="TreeGrafter"/>
</dbReference>
<evidence type="ECO:0000256" key="1">
    <source>
        <dbReference type="ARBA" id="ARBA00004141"/>
    </source>
</evidence>
<comment type="caution">
    <text evidence="13">The sequence shown here is derived from an EMBL/GenBank/DDBJ whole genome shotgun (WGS) entry which is preliminary data.</text>
</comment>
<evidence type="ECO:0000256" key="3">
    <source>
        <dbReference type="ARBA" id="ARBA00022692"/>
    </source>
</evidence>
<evidence type="ECO:0000256" key="5">
    <source>
        <dbReference type="ARBA" id="ARBA00022882"/>
    </source>
</evidence>
<feature type="domain" description="Ion transport" evidence="12">
    <location>
        <begin position="22"/>
        <end position="186"/>
    </location>
</feature>
<evidence type="ECO:0000256" key="11">
    <source>
        <dbReference type="SAM" id="Phobius"/>
    </source>
</evidence>
<evidence type="ECO:0000256" key="6">
    <source>
        <dbReference type="ARBA" id="ARBA00022989"/>
    </source>
</evidence>
<dbReference type="Gene3D" id="1.20.120.350">
    <property type="entry name" value="Voltage-gated potassium channels. Chain C"/>
    <property type="match status" value="1"/>
</dbReference>
<evidence type="ECO:0000313" key="14">
    <source>
        <dbReference type="Proteomes" id="UP000248924"/>
    </source>
</evidence>
<feature type="transmembrane region" description="Helical" evidence="11">
    <location>
        <begin position="50"/>
        <end position="69"/>
    </location>
</feature>
<keyword evidence="7" id="KW-0406">Ion transport</keyword>
<dbReference type="InterPro" id="IPR005821">
    <property type="entry name" value="Ion_trans_dom"/>
</dbReference>
<dbReference type="PANTHER" id="PTHR45628:SF7">
    <property type="entry name" value="VOLTAGE-DEPENDENT CALCIUM CHANNEL TYPE A SUBUNIT ALPHA-1"/>
    <property type="match status" value="1"/>
</dbReference>